<dbReference type="Proteomes" id="UP001058650">
    <property type="component" value="Chromosome"/>
</dbReference>
<gene>
    <name evidence="1" type="ORF">NYR52_14470</name>
</gene>
<evidence type="ECO:0000313" key="1">
    <source>
        <dbReference type="EMBL" id="UWE03302.1"/>
    </source>
</evidence>
<accession>A0ABY5U4V3</accession>
<evidence type="ECO:0000313" key="2">
    <source>
        <dbReference type="Proteomes" id="UP001058650"/>
    </source>
</evidence>
<protein>
    <submittedName>
        <fullName evidence="1">Uncharacterized protein</fullName>
    </submittedName>
</protein>
<dbReference type="EMBL" id="CP103866">
    <property type="protein sequence ID" value="UWE03302.1"/>
    <property type="molecule type" value="Genomic_DNA"/>
</dbReference>
<reference evidence="1" key="1">
    <citation type="submission" date="2022-08" db="EMBL/GenBank/DDBJ databases">
        <title>The complete genome sequence of the thermophilic bacterium Laceyella sacchari FBKL4.010 reveals the basis for tetramethylpyrazine biosynthesis in Moutai-flavor Daqu.</title>
        <authorList>
            <person name="Li D."/>
            <person name="Huang W."/>
            <person name="Wang C."/>
            <person name="Qiu S."/>
        </authorList>
    </citation>
    <scope>NUCLEOTIDE SEQUENCE</scope>
    <source>
        <strain evidence="1">FBKL4.014</strain>
    </source>
</reference>
<proteinExistence type="predicted"/>
<name>A0ABY5U4V3_LACSH</name>
<keyword evidence="2" id="KW-1185">Reference proteome</keyword>
<organism evidence="1 2">
    <name type="scientific">Laceyella sacchari</name>
    <name type="common">Thermoactinomyces thalpophilus</name>
    <dbReference type="NCBI Taxonomy" id="37482"/>
    <lineage>
        <taxon>Bacteria</taxon>
        <taxon>Bacillati</taxon>
        <taxon>Bacillota</taxon>
        <taxon>Bacilli</taxon>
        <taxon>Bacillales</taxon>
        <taxon>Thermoactinomycetaceae</taxon>
        <taxon>Laceyella</taxon>
    </lineage>
</organism>
<sequence length="130" mass="15870">MGELTDYCQFEQNWPIYEITALDNQLDRILSVLEIPFDRYQVEKKFEEAWESEDRFTNLVISHPEDKNIFLLYHIDFHTPDYDYVIIRGKKENKKQIQKVFVEEWMRTSGPKYPPDFDIDEYFSDMIEKK</sequence>
<dbReference type="RefSeq" id="WP_259435904.1">
    <property type="nucleotide sequence ID" value="NZ_CP103866.1"/>
</dbReference>